<sequence length="299" mass="32170">MSNSTPALATLSQLTSAHLTIVISLSKSLALRRQGLKCSTGSPSLTLNDVNAALRHLGHDQVHGIQGVGGPIHPQHAQSHHASLALAQRNASESTLIVEFTHHNATPLPSTLPPSKRPKLSPPPSLPSLLSTLTSPCPLKTFQKLCVKNHSTIILPTLVNLLSSTKTIYPRYALTLLNCVLESASEASMQSTAHVVLPFILKTMFSSPPDFNRGLLTLTVFLERLNLADVKGRVLGKCDERLRGGEGGEEDLKVVEAIAGGVVERYREEGGGEFWRRREEEGGRGEDGLFWGDVGGGFI</sequence>
<evidence type="ECO:0000256" key="1">
    <source>
        <dbReference type="SAM" id="MobiDB-lite"/>
    </source>
</evidence>
<reference evidence="3" key="1">
    <citation type="journal article" date="2023" name="Commun. Biol.">
        <title>Genome analysis of Parmales, the sister group of diatoms, reveals the evolutionary specialization of diatoms from phago-mixotrophs to photoautotrophs.</title>
        <authorList>
            <person name="Ban H."/>
            <person name="Sato S."/>
            <person name="Yoshikawa S."/>
            <person name="Yamada K."/>
            <person name="Nakamura Y."/>
            <person name="Ichinomiya M."/>
            <person name="Sato N."/>
            <person name="Blanc-Mathieu R."/>
            <person name="Endo H."/>
            <person name="Kuwata A."/>
            <person name="Ogata H."/>
        </authorList>
    </citation>
    <scope>NUCLEOTIDE SEQUENCE [LARGE SCALE GENOMIC DNA]</scope>
    <source>
        <strain evidence="3">NIES 3700</strain>
    </source>
</reference>
<protein>
    <submittedName>
        <fullName evidence="2">Uncharacterized protein</fullName>
    </submittedName>
</protein>
<dbReference type="OrthoDB" id="10477818at2759"/>
<evidence type="ECO:0000313" key="3">
    <source>
        <dbReference type="Proteomes" id="UP001165122"/>
    </source>
</evidence>
<dbReference type="Proteomes" id="UP001165122">
    <property type="component" value="Unassembled WGS sequence"/>
</dbReference>
<name>A0A9W7F6I0_9STRA</name>
<comment type="caution">
    <text evidence="2">The sequence shown here is derived from an EMBL/GenBank/DDBJ whole genome shotgun (WGS) entry which is preliminary data.</text>
</comment>
<proteinExistence type="predicted"/>
<feature type="region of interest" description="Disordered" evidence="1">
    <location>
        <begin position="107"/>
        <end position="127"/>
    </location>
</feature>
<evidence type="ECO:0000313" key="2">
    <source>
        <dbReference type="EMBL" id="GMI05124.1"/>
    </source>
</evidence>
<keyword evidence="3" id="KW-1185">Reference proteome</keyword>
<dbReference type="EMBL" id="BRXW01000081">
    <property type="protein sequence ID" value="GMI05124.1"/>
    <property type="molecule type" value="Genomic_DNA"/>
</dbReference>
<dbReference type="AlphaFoldDB" id="A0A9W7F6I0"/>
<gene>
    <name evidence="2" type="ORF">TrLO_g2254</name>
</gene>
<organism evidence="2 3">
    <name type="scientific">Triparma laevis f. longispina</name>
    <dbReference type="NCBI Taxonomy" id="1714387"/>
    <lineage>
        <taxon>Eukaryota</taxon>
        <taxon>Sar</taxon>
        <taxon>Stramenopiles</taxon>
        <taxon>Ochrophyta</taxon>
        <taxon>Bolidophyceae</taxon>
        <taxon>Parmales</taxon>
        <taxon>Triparmaceae</taxon>
        <taxon>Triparma</taxon>
    </lineage>
</organism>
<accession>A0A9W7F6I0</accession>